<name>A0A0L0BZF2_LUCCU</name>
<gene>
    <name evidence="3" type="ORF">FF38_02156</name>
</gene>
<feature type="compositionally biased region" description="Basic and acidic residues" evidence="1">
    <location>
        <begin position="215"/>
        <end position="228"/>
    </location>
</feature>
<keyword evidence="2" id="KW-0472">Membrane</keyword>
<evidence type="ECO:0000313" key="3">
    <source>
        <dbReference type="EMBL" id="KNC25462.1"/>
    </source>
</evidence>
<reference evidence="3 4" key="1">
    <citation type="journal article" date="2015" name="Nat. Commun.">
        <title>Lucilia cuprina genome unlocks parasitic fly biology to underpin future interventions.</title>
        <authorList>
            <person name="Anstead C.A."/>
            <person name="Korhonen P.K."/>
            <person name="Young N.D."/>
            <person name="Hall R.S."/>
            <person name="Jex A.R."/>
            <person name="Murali S.C."/>
            <person name="Hughes D.S."/>
            <person name="Lee S.F."/>
            <person name="Perry T."/>
            <person name="Stroehlein A.J."/>
            <person name="Ansell B.R."/>
            <person name="Breugelmans B."/>
            <person name="Hofmann A."/>
            <person name="Qu J."/>
            <person name="Dugan S."/>
            <person name="Lee S.L."/>
            <person name="Chao H."/>
            <person name="Dinh H."/>
            <person name="Han Y."/>
            <person name="Doddapaneni H.V."/>
            <person name="Worley K.C."/>
            <person name="Muzny D.M."/>
            <person name="Ioannidis P."/>
            <person name="Waterhouse R.M."/>
            <person name="Zdobnov E.M."/>
            <person name="James P.J."/>
            <person name="Bagnall N.H."/>
            <person name="Kotze A.C."/>
            <person name="Gibbs R.A."/>
            <person name="Richards S."/>
            <person name="Batterham P."/>
            <person name="Gasser R.B."/>
        </authorList>
    </citation>
    <scope>NUCLEOTIDE SEQUENCE [LARGE SCALE GENOMIC DNA]</scope>
    <source>
        <strain evidence="3 4">LS</strain>
        <tissue evidence="3">Full body</tissue>
    </source>
</reference>
<proteinExistence type="predicted"/>
<feature type="compositionally biased region" description="Basic and acidic residues" evidence="1">
    <location>
        <begin position="236"/>
        <end position="256"/>
    </location>
</feature>
<protein>
    <submittedName>
        <fullName evidence="3">Uncharacterized protein</fullName>
    </submittedName>
</protein>
<keyword evidence="4" id="KW-1185">Reference proteome</keyword>
<keyword evidence="2" id="KW-1133">Transmembrane helix</keyword>
<feature type="compositionally biased region" description="Polar residues" evidence="1">
    <location>
        <begin position="159"/>
        <end position="169"/>
    </location>
</feature>
<dbReference type="OrthoDB" id="8020725at2759"/>
<accession>A0A0L0BZF2</accession>
<evidence type="ECO:0000313" key="4">
    <source>
        <dbReference type="Proteomes" id="UP000037069"/>
    </source>
</evidence>
<feature type="region of interest" description="Disordered" evidence="1">
    <location>
        <begin position="159"/>
        <end position="199"/>
    </location>
</feature>
<dbReference type="AlphaFoldDB" id="A0A0L0BZF2"/>
<feature type="compositionally biased region" description="Polar residues" evidence="1">
    <location>
        <begin position="187"/>
        <end position="198"/>
    </location>
</feature>
<organism evidence="3 4">
    <name type="scientific">Lucilia cuprina</name>
    <name type="common">Green bottle fly</name>
    <name type="synonym">Australian sheep blowfly</name>
    <dbReference type="NCBI Taxonomy" id="7375"/>
    <lineage>
        <taxon>Eukaryota</taxon>
        <taxon>Metazoa</taxon>
        <taxon>Ecdysozoa</taxon>
        <taxon>Arthropoda</taxon>
        <taxon>Hexapoda</taxon>
        <taxon>Insecta</taxon>
        <taxon>Pterygota</taxon>
        <taxon>Neoptera</taxon>
        <taxon>Endopterygota</taxon>
        <taxon>Diptera</taxon>
        <taxon>Brachycera</taxon>
        <taxon>Muscomorpha</taxon>
        <taxon>Oestroidea</taxon>
        <taxon>Calliphoridae</taxon>
        <taxon>Luciliinae</taxon>
        <taxon>Lucilia</taxon>
    </lineage>
</organism>
<feature type="region of interest" description="Disordered" evidence="1">
    <location>
        <begin position="215"/>
        <end position="256"/>
    </location>
</feature>
<dbReference type="EMBL" id="JRES01001112">
    <property type="protein sequence ID" value="KNC25462.1"/>
    <property type="molecule type" value="Genomic_DNA"/>
</dbReference>
<dbReference type="Proteomes" id="UP000037069">
    <property type="component" value="Unassembled WGS sequence"/>
</dbReference>
<keyword evidence="2" id="KW-0812">Transmembrane</keyword>
<sequence>MIIIEQIQYLLEGFIRRSIAVIVDGTLNACNEIFKFAIVLVIVYYFGIWSFQFLNDVLQGDHDQNDLSTKTDIKDQQVVGETYLRIGPPHENLIKNRASLLEQLEIEAEFEEYQDKLIKSEADLEEQFLKKEIPKAPLKTRDSDEIVPFTHQFVSQMKQELNETSRASQTLKTSLGKKSKLRDNSENRPSTWNETNNYHIEEANKVPDVKKEILSDWDDDSAKNDSRATKTKRLSKTKEERPSFDDQYDHESFHRV</sequence>
<evidence type="ECO:0000256" key="1">
    <source>
        <dbReference type="SAM" id="MobiDB-lite"/>
    </source>
</evidence>
<feature type="transmembrane region" description="Helical" evidence="2">
    <location>
        <begin position="33"/>
        <end position="54"/>
    </location>
</feature>
<comment type="caution">
    <text evidence="3">The sequence shown here is derived from an EMBL/GenBank/DDBJ whole genome shotgun (WGS) entry which is preliminary data.</text>
</comment>
<evidence type="ECO:0000256" key="2">
    <source>
        <dbReference type="SAM" id="Phobius"/>
    </source>
</evidence>